<dbReference type="Proteomes" id="UP000786693">
    <property type="component" value="Unassembled WGS sequence"/>
</dbReference>
<organism evidence="1 2">
    <name type="scientific">Jannaschia pagri</name>
    <dbReference type="NCBI Taxonomy" id="2829797"/>
    <lineage>
        <taxon>Bacteria</taxon>
        <taxon>Pseudomonadati</taxon>
        <taxon>Pseudomonadota</taxon>
        <taxon>Alphaproteobacteria</taxon>
        <taxon>Rhodobacterales</taxon>
        <taxon>Roseobacteraceae</taxon>
        <taxon>Jannaschia</taxon>
    </lineage>
</organism>
<reference evidence="1 2" key="1">
    <citation type="submission" date="2021-05" db="EMBL/GenBank/DDBJ databases">
        <title>Bacteria Genome sequencing.</title>
        <authorList>
            <person name="Takabe Y."/>
            <person name="Nakajima Y."/>
            <person name="Suzuki S."/>
            <person name="Shiozaki T."/>
        </authorList>
    </citation>
    <scope>NUCLEOTIDE SEQUENCE [LARGE SCALE GENOMIC DNA]</scope>
    <source>
        <strain evidence="1 2">AI_62</strain>
    </source>
</reference>
<evidence type="ECO:0000313" key="1">
    <source>
        <dbReference type="EMBL" id="GIT95572.1"/>
    </source>
</evidence>
<protein>
    <submittedName>
        <fullName evidence="1">Uncharacterized protein</fullName>
    </submittedName>
</protein>
<gene>
    <name evidence="1" type="ORF">JANAI62_21950</name>
</gene>
<name>A0ABQ4NMD7_9RHOB</name>
<accession>A0ABQ4NMD7</accession>
<sequence>MTDTHDVGLSVSYGNRRYQDARRGLDALAATLGKNVDDFAHVVAREMRVFIARETDKLAARHSGTTTTDKALAKRTGRLVRELQHGRVVHEAAKVADVYGEVTLPGEYRIQEYGGTITPREGQYLFVPLPAALKADGSPKKLNPRQWQHTLIAESRKGNLLLFQRLGRKVTPLYALKPQVRVRPRLGFVAQMKRGFPEFADRALEALLDALTKDIT</sequence>
<dbReference type="EMBL" id="BPFH01000004">
    <property type="protein sequence ID" value="GIT95572.1"/>
    <property type="molecule type" value="Genomic_DNA"/>
</dbReference>
<dbReference type="RefSeq" id="WP_220749087.1">
    <property type="nucleotide sequence ID" value="NZ_BPFH01000004.1"/>
</dbReference>
<keyword evidence="2" id="KW-1185">Reference proteome</keyword>
<comment type="caution">
    <text evidence="1">The sequence shown here is derived from an EMBL/GenBank/DDBJ whole genome shotgun (WGS) entry which is preliminary data.</text>
</comment>
<proteinExistence type="predicted"/>
<evidence type="ECO:0000313" key="2">
    <source>
        <dbReference type="Proteomes" id="UP000786693"/>
    </source>
</evidence>